<dbReference type="Pfam" id="PF12796">
    <property type="entry name" value="Ank_2"/>
    <property type="match status" value="8"/>
</dbReference>
<feature type="repeat" description="ANK" evidence="3">
    <location>
        <begin position="1085"/>
        <end position="1117"/>
    </location>
</feature>
<evidence type="ECO:0000256" key="1">
    <source>
        <dbReference type="ARBA" id="ARBA00022737"/>
    </source>
</evidence>
<dbReference type="PROSITE" id="PS50297">
    <property type="entry name" value="ANK_REP_REGION"/>
    <property type="match status" value="13"/>
</dbReference>
<dbReference type="Pfam" id="PF00023">
    <property type="entry name" value="Ank"/>
    <property type="match status" value="1"/>
</dbReference>
<feature type="repeat" description="ANK" evidence="3">
    <location>
        <begin position="1561"/>
        <end position="1589"/>
    </location>
</feature>
<dbReference type="VEuPathDB" id="FungiDB:DFL_009401"/>
<evidence type="ECO:0000256" key="2">
    <source>
        <dbReference type="ARBA" id="ARBA00023043"/>
    </source>
</evidence>
<keyword evidence="4" id="KW-1133">Transmembrane helix</keyword>
<keyword evidence="2 3" id="KW-0040">ANK repeat</keyword>
<dbReference type="STRING" id="97331.A0A436ZRJ7"/>
<accession>A0A436ZRJ7</accession>
<dbReference type="GeneID" id="93591712"/>
<feature type="repeat" description="ANK" evidence="3">
    <location>
        <begin position="1587"/>
        <end position="1615"/>
    </location>
</feature>
<dbReference type="SMART" id="SM00248">
    <property type="entry name" value="ANK"/>
    <property type="match status" value="16"/>
</dbReference>
<dbReference type="PANTHER" id="PTHR23206:SF7">
    <property type="entry name" value="PROTEIN KINASE DOMAIN-CONTAINING PROTEIN"/>
    <property type="match status" value="1"/>
</dbReference>
<feature type="repeat" description="ANK" evidence="3">
    <location>
        <begin position="1483"/>
        <end position="1511"/>
    </location>
</feature>
<dbReference type="GO" id="GO:0005737">
    <property type="term" value="C:cytoplasm"/>
    <property type="evidence" value="ECO:0007669"/>
    <property type="project" value="TreeGrafter"/>
</dbReference>
<feature type="transmembrane region" description="Helical" evidence="4">
    <location>
        <begin position="67"/>
        <end position="88"/>
    </location>
</feature>
<feature type="repeat" description="ANK" evidence="3">
    <location>
        <begin position="1796"/>
        <end position="1828"/>
    </location>
</feature>
<feature type="repeat" description="ANK" evidence="3">
    <location>
        <begin position="1249"/>
        <end position="1277"/>
    </location>
</feature>
<dbReference type="PROSITE" id="PS50088">
    <property type="entry name" value="ANK_REPEAT"/>
    <property type="match status" value="14"/>
</dbReference>
<dbReference type="Gene3D" id="1.25.40.20">
    <property type="entry name" value="Ankyrin repeat-containing domain"/>
    <property type="match status" value="6"/>
</dbReference>
<feature type="repeat" description="ANK" evidence="3">
    <location>
        <begin position="1431"/>
        <end position="1459"/>
    </location>
</feature>
<keyword evidence="4" id="KW-0472">Membrane</keyword>
<dbReference type="PRINTS" id="PR01415">
    <property type="entry name" value="ANKYRIN"/>
</dbReference>
<dbReference type="SUPFAM" id="SSF48403">
    <property type="entry name" value="Ankyrin repeat"/>
    <property type="match status" value="3"/>
</dbReference>
<evidence type="ECO:0000313" key="7">
    <source>
        <dbReference type="Proteomes" id="UP000283090"/>
    </source>
</evidence>
<feature type="transmembrane region" description="Helical" evidence="4">
    <location>
        <begin position="380"/>
        <end position="399"/>
    </location>
</feature>
<feature type="repeat" description="ANK" evidence="3">
    <location>
        <begin position="1535"/>
        <end position="1563"/>
    </location>
</feature>
<feature type="repeat" description="ANK" evidence="3">
    <location>
        <begin position="1118"/>
        <end position="1147"/>
    </location>
</feature>
<feature type="repeat" description="ANK" evidence="3">
    <location>
        <begin position="1171"/>
        <end position="1199"/>
    </location>
</feature>
<proteinExistence type="predicted"/>
<dbReference type="InterPro" id="IPR051631">
    <property type="entry name" value="Ankyrin-KH/SAM_domain"/>
</dbReference>
<keyword evidence="7" id="KW-1185">Reference proteome</keyword>
<feature type="transmembrane region" description="Helical" evidence="4">
    <location>
        <begin position="248"/>
        <end position="268"/>
    </location>
</feature>
<keyword evidence="5" id="KW-0732">Signal</keyword>
<feature type="repeat" description="ANK" evidence="3">
    <location>
        <begin position="1275"/>
        <end position="1303"/>
    </location>
</feature>
<evidence type="ECO:0000313" key="6">
    <source>
        <dbReference type="EMBL" id="RVD81541.1"/>
    </source>
</evidence>
<feature type="signal peptide" evidence="5">
    <location>
        <begin position="1"/>
        <end position="20"/>
    </location>
</feature>
<dbReference type="RefSeq" id="XP_067487085.1">
    <property type="nucleotide sequence ID" value="XM_067639281.1"/>
</dbReference>
<feature type="transmembrane region" description="Helical" evidence="4">
    <location>
        <begin position="288"/>
        <end position="311"/>
    </location>
</feature>
<evidence type="ECO:0000256" key="3">
    <source>
        <dbReference type="PROSITE-ProRule" id="PRU00023"/>
    </source>
</evidence>
<dbReference type="InterPro" id="IPR002110">
    <property type="entry name" value="Ankyrin_rpt"/>
</dbReference>
<feature type="repeat" description="ANK" evidence="3">
    <location>
        <begin position="1327"/>
        <end position="1359"/>
    </location>
</feature>
<evidence type="ECO:0000256" key="4">
    <source>
        <dbReference type="SAM" id="Phobius"/>
    </source>
</evidence>
<sequence>MTAYIIPPITLALLVRGAAGASDDDSASNWDDFANNFATDIAPIVVLFGEQVTKQFLSESTSTLDHIIFAVAPLGVLTAVVSVIRVCGNSSLKAFIGRAQEAHGISEAELCSSTSRDVCELWSNGGISRIFGRPKILEFIFSGSKDFYIKLPKKRQGAEQGGEQDDGTVKYPSCGIHKPEAFFCPGEFHDDGGPLKTGNWKEVKNTFSFSSPHSTTSTMEPDQRGAEHAFAPHPNLSLNVGIRPPPRWVQWAVAVFGILLQLSFFGYATWASYYASDIWEDGKPPQKWAFPLAAIGTGMLVVGMGLCAMLIDRRTHERRFEEVRSVGLSEKTPSPTPKATMFWLQPGNQSIGDQVFNSFAHWENKDKYITSWRVDGSNPFTTIFAIGPAITFSTFGFIFQFIGLRGLHGSVALYQLAVTLIMAFIRAALRSKRIDEGKNRLEGRREVEGHELDWIALQIERAAQEHGRHAPTAGTTSSSPRLTDTNPGCIWYIVDIKPTHDPQTPAAAAGTSVLNSTEPEVNIVTSRTKTWQDIVGFLPKPGNSHDEYSCARRAMEWIKFHEKDETNVQRPNKAARILHYRHRIARLTDSITPEQERPWNTQIRAIAGKLKQAIEATARHIFSDEMEVSDEWKAVEALVWPSTCRLDKEPNSDRFPIYFLLYRENGRWTISKHQLEAVLGLWEWSLKPQPDSKKFFDKILAVTKKAKKEKTKSILRLWISQTLLINDGEYPCPFIPTSEIQPILSVTASTFPQSESQPQVMLSTPSTASPLEMIAQDIYTMFINRVSNIMEPLKDIEPRTRKPQQGIIDLGISRDRPFLGLAEPNIEILVEKYIATGLGTREDALASIIPSLLHQQKLPVLEEVGRQIVRAAQLQRRSGDYQKCEDTLKGLLQLEDPTIEALAIRALGELYRSSIRSQKYQDREFGRRIGVELNNMSCLSPGAEEIQQQYKDVIQYLDNVHNKSPQTLHNIDIRGNKLWKRLEHDLDHREARPLDLLLTTKYDISGSSPYRLSRVIKWAIKNNSPELIEDLWKVAEFESTNLWRGHPVSSNGTPLFWAVENKCGPETFQSVIEWPGAKLEERAVNGRTALLEAAGRNLMTHVQALLKAGADVNARQSDGSNALHIATAAGHYEIAELLLNERIEIDAGILKGAASNGHYEVVELLLSKGASADNSLKEAASNGHYEVVELLLSKGVSADNGLKEAASNWHYEVVELLLSKGVSTDIGLTWAAYRGHYKVVELLLSKGVSADNGLEEAASNGHYEVVELLLSKGASADNGLEWAASNGHYKVVELLLSKGASADNGLEGAASNGHYEVVELLLSKGVSADNGLEGAAYRGHYEVVELLLSKGVSINIGLEWAAYRGHYGAVELLLSKGASADNGLEGAASNGHYEVVALLLSKGASADNGVKETASNGHYEVVELLLSRGADANNGVKEAASNGHYEVVELLLSRGADANNGFKEAASNGHYEVVELLLSKGASADNGLEGAASNGHYEVVELLLSKGASADNGLKWAASNGHYGAVELLLSKGASADNGLNWAASNGHYEVVELLLSKGASANNGLDGAASNGHYEVVELLLSKGASANNGLDGAASKGHYEVVALLLSKGASVDNGLQWAGYKGYYKVVELLLRSGASADDGLYWAVYSGHYEVVELLLSHGADANGGIIPAASAGRSDVLGLLLDKGADINTGGIGSALLAAVSGDSKSAVELLIERGADPNAQGGIYGNALNAAVYRGNSEIAEMLILKYGADINSQGGEYGNVLQSAAVGGNEQLIELLLAKNVDINAKGGKYGNALNAAAAKGHPEVVRVLLDNGANIVDESYPYDEEEVKADERQGYIHRRIIKLLRKPPCEKCQAVGLEDCDATLESCKLNWIHKAGLEASKPLPPSDPTTDG</sequence>
<dbReference type="Proteomes" id="UP000283090">
    <property type="component" value="Unassembled WGS sequence"/>
</dbReference>
<reference evidence="6 7" key="1">
    <citation type="submission" date="2019-01" db="EMBL/GenBank/DDBJ databases">
        <title>Intercellular communication is required for trap formation in the nematode-trapping fungus Duddingtonia flagrans.</title>
        <authorList>
            <person name="Youssar L."/>
            <person name="Wernet V."/>
            <person name="Hensel N."/>
            <person name="Hildebrandt H.-G."/>
            <person name="Fischer R."/>
        </authorList>
    </citation>
    <scope>NUCLEOTIDE SEQUENCE [LARGE SCALE GENOMIC DNA]</scope>
    <source>
        <strain evidence="6 7">CBS H-5679</strain>
    </source>
</reference>
<evidence type="ECO:0000256" key="5">
    <source>
        <dbReference type="SAM" id="SignalP"/>
    </source>
</evidence>
<protein>
    <submittedName>
        <fullName evidence="6">Uncharacterized protein</fullName>
    </submittedName>
</protein>
<dbReference type="EMBL" id="SAEB01000012">
    <property type="protein sequence ID" value="RVD81541.1"/>
    <property type="molecule type" value="Genomic_DNA"/>
</dbReference>
<keyword evidence="1" id="KW-0677">Repeat</keyword>
<feature type="repeat" description="ANK" evidence="3">
    <location>
        <begin position="1695"/>
        <end position="1728"/>
    </location>
</feature>
<feature type="repeat" description="ANK" evidence="3">
    <location>
        <begin position="1639"/>
        <end position="1667"/>
    </location>
</feature>
<organism evidence="6 7">
    <name type="scientific">Arthrobotrys flagrans</name>
    <name type="common">Nematode-trapping fungus</name>
    <name type="synonym">Trichothecium flagrans</name>
    <dbReference type="NCBI Taxonomy" id="97331"/>
    <lineage>
        <taxon>Eukaryota</taxon>
        <taxon>Fungi</taxon>
        <taxon>Dikarya</taxon>
        <taxon>Ascomycota</taxon>
        <taxon>Pezizomycotina</taxon>
        <taxon>Orbiliomycetes</taxon>
        <taxon>Orbiliales</taxon>
        <taxon>Orbiliaceae</taxon>
        <taxon>Arthrobotrys</taxon>
    </lineage>
</organism>
<dbReference type="PANTHER" id="PTHR23206">
    <property type="entry name" value="MASK PROTEIN"/>
    <property type="match status" value="1"/>
</dbReference>
<feature type="chain" id="PRO_5019475816" evidence="5">
    <location>
        <begin position="21"/>
        <end position="1900"/>
    </location>
</feature>
<dbReference type="OrthoDB" id="194358at2759"/>
<dbReference type="InterPro" id="IPR036770">
    <property type="entry name" value="Ankyrin_rpt-contain_sf"/>
</dbReference>
<comment type="caution">
    <text evidence="6">The sequence shown here is derived from an EMBL/GenBank/DDBJ whole genome shotgun (WGS) entry which is preliminary data.</text>
</comment>
<gene>
    <name evidence="6" type="ORF">DFL_009401</name>
</gene>
<keyword evidence="4" id="KW-0812">Transmembrane</keyword>
<name>A0A436ZRJ7_ARTFL</name>